<feature type="coiled-coil region" evidence="1">
    <location>
        <begin position="7"/>
        <end position="50"/>
    </location>
</feature>
<dbReference type="Proteomes" id="UP000712281">
    <property type="component" value="Unassembled WGS sequence"/>
</dbReference>
<organism evidence="2 3">
    <name type="scientific">Brassica cretica</name>
    <name type="common">Mustard</name>
    <dbReference type="NCBI Taxonomy" id="69181"/>
    <lineage>
        <taxon>Eukaryota</taxon>
        <taxon>Viridiplantae</taxon>
        <taxon>Streptophyta</taxon>
        <taxon>Embryophyta</taxon>
        <taxon>Tracheophyta</taxon>
        <taxon>Spermatophyta</taxon>
        <taxon>Magnoliopsida</taxon>
        <taxon>eudicotyledons</taxon>
        <taxon>Gunneridae</taxon>
        <taxon>Pentapetalae</taxon>
        <taxon>rosids</taxon>
        <taxon>malvids</taxon>
        <taxon>Brassicales</taxon>
        <taxon>Brassicaceae</taxon>
        <taxon>Brassiceae</taxon>
        <taxon>Brassica</taxon>
    </lineage>
</organism>
<sequence>MGDYGNQEQLTAQLQQMQQQMLQMQQTIQAHSKTLKIDELTAKVDQLLKNNQGHVFSMEQATAGQIQNQNQRQPQNNRHAVPTIGNSQLDELKGLGMMMQQLLQSQQVQAKALNQVATKIDTRLGNMCTELDAMYEIVASHIRKIDVQLAQTAESVKRQQGTLPGKIDKNPRTEHCNAIEQPFAETVLGQKRTQSSLLALERLLLANLLRPHQCESMFLRFPIQFDLDI</sequence>
<gene>
    <name evidence="2" type="ORF">F2Q68_00025850</name>
</gene>
<name>A0A8S9ICX4_BRACR</name>
<protein>
    <submittedName>
        <fullName evidence="2">Uncharacterized protein</fullName>
    </submittedName>
</protein>
<proteinExistence type="predicted"/>
<accession>A0A8S9ICX4</accession>
<evidence type="ECO:0000313" key="2">
    <source>
        <dbReference type="EMBL" id="KAF2567226.1"/>
    </source>
</evidence>
<keyword evidence="1" id="KW-0175">Coiled coil</keyword>
<evidence type="ECO:0000256" key="1">
    <source>
        <dbReference type="SAM" id="Coils"/>
    </source>
</evidence>
<dbReference type="EMBL" id="QGKW02001911">
    <property type="protein sequence ID" value="KAF2567226.1"/>
    <property type="molecule type" value="Genomic_DNA"/>
</dbReference>
<evidence type="ECO:0000313" key="3">
    <source>
        <dbReference type="Proteomes" id="UP000712281"/>
    </source>
</evidence>
<dbReference type="AlphaFoldDB" id="A0A8S9ICX4"/>
<reference evidence="2" key="1">
    <citation type="submission" date="2019-12" db="EMBL/GenBank/DDBJ databases">
        <title>Genome sequencing and annotation of Brassica cretica.</title>
        <authorList>
            <person name="Studholme D.J."/>
            <person name="Sarris P.F."/>
        </authorList>
    </citation>
    <scope>NUCLEOTIDE SEQUENCE</scope>
    <source>
        <strain evidence="2">PFS-001/15</strain>
        <tissue evidence="2">Leaf</tissue>
    </source>
</reference>
<comment type="caution">
    <text evidence="2">The sequence shown here is derived from an EMBL/GenBank/DDBJ whole genome shotgun (WGS) entry which is preliminary data.</text>
</comment>